<dbReference type="SUPFAM" id="SSF81342">
    <property type="entry name" value="Transmembrane di-heme cytochromes"/>
    <property type="match status" value="1"/>
</dbReference>
<evidence type="ECO:0000256" key="5">
    <source>
        <dbReference type="ARBA" id="ARBA00022617"/>
    </source>
</evidence>
<dbReference type="InterPro" id="IPR052168">
    <property type="entry name" value="Cytochrome_b561_oxidase"/>
</dbReference>
<evidence type="ECO:0000313" key="16">
    <source>
        <dbReference type="Proteomes" id="UP001201549"/>
    </source>
</evidence>
<evidence type="ECO:0000256" key="12">
    <source>
        <dbReference type="ARBA" id="ARBA00037975"/>
    </source>
</evidence>
<keyword evidence="3" id="KW-0813">Transport</keyword>
<comment type="subcellular location">
    <subcellularLocation>
        <location evidence="2">Cell membrane</location>
        <topology evidence="2">Multi-pass membrane protein</topology>
    </subcellularLocation>
</comment>
<dbReference type="InterPro" id="IPR016174">
    <property type="entry name" value="Di-haem_cyt_TM"/>
</dbReference>
<evidence type="ECO:0000256" key="9">
    <source>
        <dbReference type="ARBA" id="ARBA00022989"/>
    </source>
</evidence>
<dbReference type="PANTHER" id="PTHR30529">
    <property type="entry name" value="CYTOCHROME B561"/>
    <property type="match status" value="1"/>
</dbReference>
<feature type="transmembrane region" description="Helical" evidence="13">
    <location>
        <begin position="49"/>
        <end position="68"/>
    </location>
</feature>
<proteinExistence type="inferred from homology"/>
<accession>A0ABT2FFL2</accession>
<feature type="transmembrane region" description="Helical" evidence="13">
    <location>
        <begin position="88"/>
        <end position="110"/>
    </location>
</feature>
<dbReference type="EMBL" id="JAKOGG010000001">
    <property type="protein sequence ID" value="MCS4554996.1"/>
    <property type="molecule type" value="Genomic_DNA"/>
</dbReference>
<feature type="domain" description="Cytochrome b561 bacterial/Ni-hydrogenase" evidence="14">
    <location>
        <begin position="9"/>
        <end position="179"/>
    </location>
</feature>
<evidence type="ECO:0000256" key="8">
    <source>
        <dbReference type="ARBA" id="ARBA00022982"/>
    </source>
</evidence>
<evidence type="ECO:0000259" key="14">
    <source>
        <dbReference type="Pfam" id="PF01292"/>
    </source>
</evidence>
<keyword evidence="8" id="KW-0249">Electron transport</keyword>
<dbReference type="Proteomes" id="UP001201549">
    <property type="component" value="Unassembled WGS sequence"/>
</dbReference>
<keyword evidence="5" id="KW-0349">Heme</keyword>
<comment type="cofactor">
    <cofactor evidence="1">
        <name>heme b</name>
        <dbReference type="ChEBI" id="CHEBI:60344"/>
    </cofactor>
</comment>
<evidence type="ECO:0000256" key="13">
    <source>
        <dbReference type="SAM" id="Phobius"/>
    </source>
</evidence>
<keyword evidence="9 13" id="KW-1133">Transmembrane helix</keyword>
<keyword evidence="11 13" id="KW-0472">Membrane</keyword>
<protein>
    <submittedName>
        <fullName evidence="15">Cytochrome b</fullName>
    </submittedName>
</protein>
<name>A0ABT2FFL2_9GAMM</name>
<reference evidence="16" key="2">
    <citation type="submission" date="2023-07" db="EMBL/GenBank/DDBJ databases">
        <title>Shewanella mangrovi sp. nov., an acetaldehyde- degrading bacterium isolated from mangrove sediment.</title>
        <authorList>
            <person name="Liu Y."/>
        </authorList>
    </citation>
    <scope>NUCLEOTIDE SEQUENCE [LARGE SCALE GENOMIC DNA]</scope>
    <source>
        <strain evidence="16">C32</strain>
    </source>
</reference>
<evidence type="ECO:0000256" key="10">
    <source>
        <dbReference type="ARBA" id="ARBA00023004"/>
    </source>
</evidence>
<dbReference type="PANTHER" id="PTHR30529:SF1">
    <property type="entry name" value="CYTOCHROME B561 HOMOLOG 2"/>
    <property type="match status" value="1"/>
</dbReference>
<evidence type="ECO:0000256" key="2">
    <source>
        <dbReference type="ARBA" id="ARBA00004651"/>
    </source>
</evidence>
<dbReference type="Gene3D" id="1.20.950.20">
    <property type="entry name" value="Transmembrane di-heme cytochromes, Chain C"/>
    <property type="match status" value="2"/>
</dbReference>
<dbReference type="Pfam" id="PF01292">
    <property type="entry name" value="Ni_hydr_CYTB"/>
    <property type="match status" value="1"/>
</dbReference>
<gene>
    <name evidence="15" type="ORF">L9G74_00930</name>
</gene>
<comment type="similarity">
    <text evidence="12">Belongs to the cytochrome b561 family.</text>
</comment>
<evidence type="ECO:0000313" key="15">
    <source>
        <dbReference type="EMBL" id="MCS4554996.1"/>
    </source>
</evidence>
<keyword evidence="16" id="KW-1185">Reference proteome</keyword>
<dbReference type="RefSeq" id="WP_238894361.1">
    <property type="nucleotide sequence ID" value="NZ_JAKOGG010000001.1"/>
</dbReference>
<keyword evidence="10" id="KW-0408">Iron</keyword>
<keyword evidence="7" id="KW-0479">Metal-binding</keyword>
<evidence type="ECO:0000256" key="11">
    <source>
        <dbReference type="ARBA" id="ARBA00023136"/>
    </source>
</evidence>
<evidence type="ECO:0000256" key="3">
    <source>
        <dbReference type="ARBA" id="ARBA00022448"/>
    </source>
</evidence>
<keyword evidence="4" id="KW-1003">Cell membrane</keyword>
<evidence type="ECO:0000256" key="1">
    <source>
        <dbReference type="ARBA" id="ARBA00001970"/>
    </source>
</evidence>
<evidence type="ECO:0000256" key="4">
    <source>
        <dbReference type="ARBA" id="ARBA00022475"/>
    </source>
</evidence>
<keyword evidence="6 13" id="KW-0812">Transmembrane</keyword>
<feature type="transmembrane region" description="Helical" evidence="13">
    <location>
        <begin position="12"/>
        <end position="34"/>
    </location>
</feature>
<evidence type="ECO:0000256" key="6">
    <source>
        <dbReference type="ARBA" id="ARBA00022692"/>
    </source>
</evidence>
<organism evidence="15 16">
    <name type="scientific">Shewanella electrica</name>
    <dbReference type="NCBI Taxonomy" id="515560"/>
    <lineage>
        <taxon>Bacteria</taxon>
        <taxon>Pseudomonadati</taxon>
        <taxon>Pseudomonadota</taxon>
        <taxon>Gammaproteobacteria</taxon>
        <taxon>Alteromonadales</taxon>
        <taxon>Shewanellaceae</taxon>
        <taxon>Shewanella</taxon>
    </lineage>
</organism>
<dbReference type="InterPro" id="IPR011577">
    <property type="entry name" value="Cyt_b561_bac/Ni-Hgenase"/>
</dbReference>
<feature type="transmembrane region" description="Helical" evidence="13">
    <location>
        <begin position="146"/>
        <end position="163"/>
    </location>
</feature>
<evidence type="ECO:0000256" key="7">
    <source>
        <dbReference type="ARBA" id="ARBA00022723"/>
    </source>
</evidence>
<sequence>MFRNTRQGYGLVAITAHWLSAVIVIGLFALGYWMVQLSYYSDWYHTAPYIHKSVGVLLFAATLLRLLWRFTNPKVADVEGQSRLVRLAAKLGHAALYLLLLLIMISGLLISTADGRGVEVFNWFVVPSAGELFAEQADRSGMVHQYAAYLLIGLVVVHALAALKHHFIDKDQTLIRMLKPNRG</sequence>
<reference evidence="15 16" key="1">
    <citation type="submission" date="2022-02" db="EMBL/GenBank/DDBJ databases">
        <authorList>
            <person name="Zhuang L."/>
        </authorList>
    </citation>
    <scope>NUCLEOTIDE SEQUENCE [LARGE SCALE GENOMIC DNA]</scope>
    <source>
        <strain evidence="15 16">C32</strain>
    </source>
</reference>
<comment type="caution">
    <text evidence="15">The sequence shown here is derived from an EMBL/GenBank/DDBJ whole genome shotgun (WGS) entry which is preliminary data.</text>
</comment>